<feature type="transmembrane region" description="Helical" evidence="11">
    <location>
        <begin position="318"/>
        <end position="338"/>
    </location>
</feature>
<comment type="catalytic activity">
    <reaction evidence="8">
        <text>L-threonyl-[protein] + ATP = O-phospho-L-threonyl-[protein] + ADP + H(+)</text>
        <dbReference type="Rhea" id="RHEA:46608"/>
        <dbReference type="Rhea" id="RHEA-COMP:11060"/>
        <dbReference type="Rhea" id="RHEA-COMP:11605"/>
        <dbReference type="ChEBI" id="CHEBI:15378"/>
        <dbReference type="ChEBI" id="CHEBI:30013"/>
        <dbReference type="ChEBI" id="CHEBI:30616"/>
        <dbReference type="ChEBI" id="CHEBI:61977"/>
        <dbReference type="ChEBI" id="CHEBI:456216"/>
        <dbReference type="EC" id="2.7.11.1"/>
    </reaction>
</comment>
<organism evidence="13 14">
    <name type="scientific">Blastococcus deserti</name>
    <dbReference type="NCBI Taxonomy" id="2259033"/>
    <lineage>
        <taxon>Bacteria</taxon>
        <taxon>Bacillati</taxon>
        <taxon>Actinomycetota</taxon>
        <taxon>Actinomycetes</taxon>
        <taxon>Geodermatophilales</taxon>
        <taxon>Geodermatophilaceae</taxon>
        <taxon>Blastococcus</taxon>
    </lineage>
</organism>
<evidence type="ECO:0000313" key="13">
    <source>
        <dbReference type="EMBL" id="MFD2093562.1"/>
    </source>
</evidence>
<keyword evidence="11" id="KW-1133">Transmembrane helix</keyword>
<evidence type="ECO:0000256" key="8">
    <source>
        <dbReference type="ARBA" id="ARBA00047899"/>
    </source>
</evidence>
<evidence type="ECO:0000256" key="1">
    <source>
        <dbReference type="ARBA" id="ARBA00012513"/>
    </source>
</evidence>
<accession>A0ABW4XDQ2</accession>
<keyword evidence="5" id="KW-0547">Nucleotide-binding</keyword>
<dbReference type="InterPro" id="IPR000719">
    <property type="entry name" value="Prot_kinase_dom"/>
</dbReference>
<dbReference type="GO" id="GO:0016301">
    <property type="term" value="F:kinase activity"/>
    <property type="evidence" value="ECO:0007669"/>
    <property type="project" value="UniProtKB-KW"/>
</dbReference>
<feature type="compositionally biased region" description="Low complexity" evidence="10">
    <location>
        <begin position="349"/>
        <end position="366"/>
    </location>
</feature>
<dbReference type="InterPro" id="IPR011009">
    <property type="entry name" value="Kinase-like_dom_sf"/>
</dbReference>
<dbReference type="PROSITE" id="PS50011">
    <property type="entry name" value="PROTEIN_KINASE_DOM"/>
    <property type="match status" value="1"/>
</dbReference>
<dbReference type="SUPFAM" id="SSF56112">
    <property type="entry name" value="Protein kinase-like (PK-like)"/>
    <property type="match status" value="1"/>
</dbReference>
<protein>
    <recommendedName>
        <fullName evidence="1">non-specific serine/threonine protein kinase</fullName>
        <ecNumber evidence="1">2.7.11.1</ecNumber>
    </recommendedName>
</protein>
<dbReference type="Gene3D" id="1.10.510.10">
    <property type="entry name" value="Transferase(Phosphotransferase) domain 1"/>
    <property type="match status" value="1"/>
</dbReference>
<evidence type="ECO:0000256" key="2">
    <source>
        <dbReference type="ARBA" id="ARBA00022527"/>
    </source>
</evidence>
<evidence type="ECO:0000313" key="14">
    <source>
        <dbReference type="Proteomes" id="UP001597402"/>
    </source>
</evidence>
<dbReference type="Pfam" id="PF03793">
    <property type="entry name" value="PASTA"/>
    <property type="match status" value="1"/>
</dbReference>
<keyword evidence="14" id="KW-1185">Reference proteome</keyword>
<evidence type="ECO:0000256" key="3">
    <source>
        <dbReference type="ARBA" id="ARBA00022679"/>
    </source>
</evidence>
<dbReference type="Pfam" id="PF00069">
    <property type="entry name" value="Pkinase"/>
    <property type="match status" value="1"/>
</dbReference>
<evidence type="ECO:0000256" key="4">
    <source>
        <dbReference type="ARBA" id="ARBA00022737"/>
    </source>
</evidence>
<keyword evidence="11" id="KW-0472">Membrane</keyword>
<keyword evidence="11" id="KW-0812">Transmembrane</keyword>
<evidence type="ECO:0000256" key="5">
    <source>
        <dbReference type="ARBA" id="ARBA00022741"/>
    </source>
</evidence>
<sequence>MEGRGRLLGNRYELLVPLASGGMGRVWRARDTLLERPVAVKVLRSEFTGDATFRARFRAEAQHTAALHHPNIASVFDYGELEEDGEQHAYLVMELVEGETLAALLEREGRLDAARTLDVLRQTSAALAAAHAAGVVHRDIKPGNVLVGTDGVVKITDFGIAWSASSVPLTGTGQVVGTAHYLSPEQAGGGKATPASDVYALGTVAYECLTGRRVFDGENPVQIALKQLREEPAPLPPDVPAGLRAVVERAMAKDPAARFPDGAALRAALDAVPEVRSTAPIGTVGRNGTAVLPLPLAPAAPGAEPAPASVGRSRRVPIPLLLGALAALLVIAVVVALAPSGSGTAVGDPTATETPTTTPATPTAPPTVAVVADDLLGRPVEEVQAELVARGLQVQLTPVETADVPAGQVTAVSPEGELSPGAVVTVSHAVAPPPPPPAEGRDEGRGNGNGNGNGNDKKDEDEKKKDEDEKEEDD</sequence>
<feature type="region of interest" description="Disordered" evidence="10">
    <location>
        <begin position="424"/>
        <end position="474"/>
    </location>
</feature>
<dbReference type="EC" id="2.7.11.1" evidence="1"/>
<gene>
    <name evidence="13" type="ORF">ACFSHS_18535</name>
</gene>
<evidence type="ECO:0000256" key="7">
    <source>
        <dbReference type="ARBA" id="ARBA00022840"/>
    </source>
</evidence>
<keyword evidence="2" id="KW-0723">Serine/threonine-protein kinase</keyword>
<feature type="compositionally biased region" description="Basic and acidic residues" evidence="10">
    <location>
        <begin position="455"/>
        <end position="467"/>
    </location>
</feature>
<dbReference type="InterPro" id="IPR008271">
    <property type="entry name" value="Ser/Thr_kinase_AS"/>
</dbReference>
<dbReference type="PANTHER" id="PTHR43289:SF6">
    <property type="entry name" value="SERINE_THREONINE-PROTEIN KINASE NEKL-3"/>
    <property type="match status" value="1"/>
</dbReference>
<evidence type="ECO:0000256" key="6">
    <source>
        <dbReference type="ARBA" id="ARBA00022777"/>
    </source>
</evidence>
<dbReference type="Proteomes" id="UP001597402">
    <property type="component" value="Unassembled WGS sequence"/>
</dbReference>
<evidence type="ECO:0000259" key="12">
    <source>
        <dbReference type="PROSITE" id="PS50011"/>
    </source>
</evidence>
<keyword evidence="3" id="KW-0808">Transferase</keyword>
<comment type="catalytic activity">
    <reaction evidence="9">
        <text>L-seryl-[protein] + ATP = O-phospho-L-seryl-[protein] + ADP + H(+)</text>
        <dbReference type="Rhea" id="RHEA:17989"/>
        <dbReference type="Rhea" id="RHEA-COMP:9863"/>
        <dbReference type="Rhea" id="RHEA-COMP:11604"/>
        <dbReference type="ChEBI" id="CHEBI:15378"/>
        <dbReference type="ChEBI" id="CHEBI:29999"/>
        <dbReference type="ChEBI" id="CHEBI:30616"/>
        <dbReference type="ChEBI" id="CHEBI:83421"/>
        <dbReference type="ChEBI" id="CHEBI:456216"/>
        <dbReference type="EC" id="2.7.11.1"/>
    </reaction>
</comment>
<evidence type="ECO:0000256" key="9">
    <source>
        <dbReference type="ARBA" id="ARBA00048679"/>
    </source>
</evidence>
<evidence type="ECO:0000256" key="10">
    <source>
        <dbReference type="SAM" id="MobiDB-lite"/>
    </source>
</evidence>
<keyword evidence="7" id="KW-0067">ATP-binding</keyword>
<dbReference type="PANTHER" id="PTHR43289">
    <property type="entry name" value="MITOGEN-ACTIVATED PROTEIN KINASE KINASE KINASE 20-RELATED"/>
    <property type="match status" value="1"/>
</dbReference>
<dbReference type="SMART" id="SM00220">
    <property type="entry name" value="S_TKc"/>
    <property type="match status" value="1"/>
</dbReference>
<dbReference type="InterPro" id="IPR005543">
    <property type="entry name" value="PASTA_dom"/>
</dbReference>
<proteinExistence type="predicted"/>
<reference evidence="14" key="1">
    <citation type="journal article" date="2019" name="Int. J. Syst. Evol. Microbiol.">
        <title>The Global Catalogue of Microorganisms (GCM) 10K type strain sequencing project: providing services to taxonomists for standard genome sequencing and annotation.</title>
        <authorList>
            <consortium name="The Broad Institute Genomics Platform"/>
            <consortium name="The Broad Institute Genome Sequencing Center for Infectious Disease"/>
            <person name="Wu L."/>
            <person name="Ma J."/>
        </authorList>
    </citation>
    <scope>NUCLEOTIDE SEQUENCE [LARGE SCALE GENOMIC DNA]</scope>
    <source>
        <strain evidence="14">JCM 3338</strain>
    </source>
</reference>
<comment type="caution">
    <text evidence="13">The sequence shown here is derived from an EMBL/GenBank/DDBJ whole genome shotgun (WGS) entry which is preliminary data.</text>
</comment>
<dbReference type="CDD" id="cd06577">
    <property type="entry name" value="PASTA_pknB"/>
    <property type="match status" value="1"/>
</dbReference>
<dbReference type="PROSITE" id="PS00108">
    <property type="entry name" value="PROTEIN_KINASE_ST"/>
    <property type="match status" value="1"/>
</dbReference>
<dbReference type="RefSeq" id="WP_376879277.1">
    <property type="nucleotide sequence ID" value="NZ_JBHUHP010000023.1"/>
</dbReference>
<dbReference type="Gene3D" id="3.30.10.20">
    <property type="match status" value="1"/>
</dbReference>
<name>A0ABW4XDQ2_9ACTN</name>
<feature type="domain" description="Protein kinase" evidence="12">
    <location>
        <begin position="12"/>
        <end position="275"/>
    </location>
</feature>
<keyword evidence="4" id="KW-0677">Repeat</keyword>
<feature type="region of interest" description="Disordered" evidence="10">
    <location>
        <begin position="342"/>
        <end position="366"/>
    </location>
</feature>
<keyword evidence="6 13" id="KW-0418">Kinase</keyword>
<dbReference type="CDD" id="cd14014">
    <property type="entry name" value="STKc_PknB_like"/>
    <property type="match status" value="1"/>
</dbReference>
<dbReference type="EMBL" id="JBHUHP010000023">
    <property type="protein sequence ID" value="MFD2093562.1"/>
    <property type="molecule type" value="Genomic_DNA"/>
</dbReference>
<dbReference type="Gene3D" id="3.30.200.20">
    <property type="entry name" value="Phosphorylase Kinase, domain 1"/>
    <property type="match status" value="1"/>
</dbReference>
<evidence type="ECO:0000256" key="11">
    <source>
        <dbReference type="SAM" id="Phobius"/>
    </source>
</evidence>